<feature type="domain" description="Amidohydrolase-related" evidence="3">
    <location>
        <begin position="53"/>
        <end position="352"/>
    </location>
</feature>
<protein>
    <submittedName>
        <fullName evidence="4">Amidohydrolase family protein</fullName>
    </submittedName>
</protein>
<gene>
    <name evidence="4" type="ORF">P8192_03375</name>
</gene>
<dbReference type="InterPro" id="IPR006680">
    <property type="entry name" value="Amidohydro-rel"/>
</dbReference>
<evidence type="ECO:0000313" key="4">
    <source>
        <dbReference type="EMBL" id="WFP17180.1"/>
    </source>
</evidence>
<name>A0ABY8H7Q8_9MICC</name>
<reference evidence="4 5" key="1">
    <citation type="submission" date="2023-04" db="EMBL/GenBank/DDBJ databases">
        <title>Funneling lignin-derived compounds into biodiesel using alkali-halophilic Citricoccus sp. P2.</title>
        <authorList>
            <person name="Luo C.-B."/>
        </authorList>
    </citation>
    <scope>NUCLEOTIDE SEQUENCE [LARGE SCALE GENOMIC DNA]</scope>
    <source>
        <strain evidence="4 5">P2</strain>
    </source>
</reference>
<evidence type="ECO:0000313" key="5">
    <source>
        <dbReference type="Proteomes" id="UP001219037"/>
    </source>
</evidence>
<dbReference type="EMBL" id="CP121252">
    <property type="protein sequence ID" value="WFP17180.1"/>
    <property type="molecule type" value="Genomic_DNA"/>
</dbReference>
<comment type="similarity">
    <text evidence="1">Belongs to the metallo-dependent hydrolases superfamily. NagA family.</text>
</comment>
<dbReference type="SUPFAM" id="SSF51556">
    <property type="entry name" value="Metallo-dependent hydrolases"/>
    <property type="match status" value="1"/>
</dbReference>
<evidence type="ECO:0000259" key="3">
    <source>
        <dbReference type="Pfam" id="PF01979"/>
    </source>
</evidence>
<dbReference type="RefSeq" id="WP_278158514.1">
    <property type="nucleotide sequence ID" value="NZ_CP121252.1"/>
</dbReference>
<dbReference type="PANTHER" id="PTHR11113">
    <property type="entry name" value="N-ACETYLGLUCOSAMINE-6-PHOSPHATE DEACETYLASE"/>
    <property type="match status" value="1"/>
</dbReference>
<accession>A0ABY8H7Q8</accession>
<keyword evidence="5" id="KW-1185">Reference proteome</keyword>
<dbReference type="Pfam" id="PF01979">
    <property type="entry name" value="Amidohydro_1"/>
    <property type="match status" value="1"/>
</dbReference>
<evidence type="ECO:0000256" key="2">
    <source>
        <dbReference type="ARBA" id="ARBA00022801"/>
    </source>
</evidence>
<sequence>MVEQLSATILDAHGRCVGSGLVLDDLGTVVDVEPPVTQSSGAPASSSRTDAAVFPGLVDVHCHGGGGVSFSDAPELHEIARAAEAHGIRGTLNLVGSLVSLPDPLPAIAALARACDAGILAGIHLEGPFLSPGACGAQDPAALRPVDLADLEAMLDAGGGWVRSMTLAPELDGAAEAAAALHESGARPSWGHTAATGTQARTVLARTAERGIRQTVTHLFNAMPALHHRRPGPVLEFLAAARRGAAAVEVIGDGIHLDPDLVGELLGSLDPSSTVMLVSDAMAAAGIGDGEYRLGSLDVTVRGGRATLTGTDTLAGATATLGDQVAGLLDAGVPAPALARASCGTPAEALGLPVPAPAALDEPFSGVLFSGSRRRVWKQGRELTASVQ</sequence>
<dbReference type="PANTHER" id="PTHR11113:SF14">
    <property type="entry name" value="N-ACETYLGLUCOSAMINE-6-PHOSPHATE DEACETYLASE"/>
    <property type="match status" value="1"/>
</dbReference>
<dbReference type="Proteomes" id="UP001219037">
    <property type="component" value="Chromosome"/>
</dbReference>
<dbReference type="Gene3D" id="3.20.20.140">
    <property type="entry name" value="Metal-dependent hydrolases"/>
    <property type="match status" value="1"/>
</dbReference>
<dbReference type="InterPro" id="IPR032466">
    <property type="entry name" value="Metal_Hydrolase"/>
</dbReference>
<proteinExistence type="inferred from homology"/>
<organism evidence="4 5">
    <name type="scientific">Citricoccus muralis</name>
    <dbReference type="NCBI Taxonomy" id="169134"/>
    <lineage>
        <taxon>Bacteria</taxon>
        <taxon>Bacillati</taxon>
        <taxon>Actinomycetota</taxon>
        <taxon>Actinomycetes</taxon>
        <taxon>Micrococcales</taxon>
        <taxon>Micrococcaceae</taxon>
        <taxon>Citricoccus</taxon>
    </lineage>
</organism>
<keyword evidence="2" id="KW-0378">Hydrolase</keyword>
<evidence type="ECO:0000256" key="1">
    <source>
        <dbReference type="ARBA" id="ARBA00010716"/>
    </source>
</evidence>